<dbReference type="Proteomes" id="UP000198657">
    <property type="component" value="Unassembled WGS sequence"/>
</dbReference>
<accession>A0A1H8LCJ7</accession>
<protein>
    <submittedName>
        <fullName evidence="5">PQ loop repeat-containing protein</fullName>
    </submittedName>
</protein>
<dbReference type="OrthoDB" id="122062at2"/>
<comment type="subcellular location">
    <subcellularLocation>
        <location evidence="1">Membrane</location>
        <topology evidence="1">Multi-pass membrane protein</topology>
    </subcellularLocation>
</comment>
<reference evidence="6" key="1">
    <citation type="submission" date="2016-10" db="EMBL/GenBank/DDBJ databases">
        <authorList>
            <person name="Varghese N."/>
            <person name="Submissions S."/>
        </authorList>
    </citation>
    <scope>NUCLEOTIDE SEQUENCE [LARGE SCALE GENOMIC DNA]</scope>
    <source>
        <strain evidence="6">CGMCC 1.8704</strain>
    </source>
</reference>
<dbReference type="InterPro" id="IPR006603">
    <property type="entry name" value="PQ-loop_rpt"/>
</dbReference>
<organism evidence="5 6">
    <name type="scientific">Flavobacterium sinopsychrotolerans</name>
    <dbReference type="NCBI Taxonomy" id="604089"/>
    <lineage>
        <taxon>Bacteria</taxon>
        <taxon>Pseudomonadati</taxon>
        <taxon>Bacteroidota</taxon>
        <taxon>Flavobacteriia</taxon>
        <taxon>Flavobacteriales</taxon>
        <taxon>Flavobacteriaceae</taxon>
        <taxon>Flavobacterium</taxon>
    </lineage>
</organism>
<dbReference type="Gene3D" id="1.20.1280.290">
    <property type="match status" value="1"/>
</dbReference>
<sequence length="76" mass="8573">MEYGKILGLVGAAIATGADFPQTYNIHKIKSTKDSSVITCVLLLEGRIMWTAFRIFGTEIPETFVNEYMLRFPPLF</sequence>
<evidence type="ECO:0000313" key="6">
    <source>
        <dbReference type="Proteomes" id="UP000198657"/>
    </source>
</evidence>
<evidence type="ECO:0000256" key="3">
    <source>
        <dbReference type="ARBA" id="ARBA00022989"/>
    </source>
</evidence>
<dbReference type="Pfam" id="PF04193">
    <property type="entry name" value="PQ-loop"/>
    <property type="match status" value="1"/>
</dbReference>
<dbReference type="GO" id="GO:0016020">
    <property type="term" value="C:membrane"/>
    <property type="evidence" value="ECO:0007669"/>
    <property type="project" value="UniProtKB-SubCell"/>
</dbReference>
<keyword evidence="3" id="KW-1133">Transmembrane helix</keyword>
<keyword evidence="2" id="KW-0812">Transmembrane</keyword>
<dbReference type="EMBL" id="FODN01000002">
    <property type="protein sequence ID" value="SEO02851.1"/>
    <property type="molecule type" value="Genomic_DNA"/>
</dbReference>
<dbReference type="AlphaFoldDB" id="A0A1H8LCJ7"/>
<keyword evidence="6" id="KW-1185">Reference proteome</keyword>
<evidence type="ECO:0000256" key="1">
    <source>
        <dbReference type="ARBA" id="ARBA00004141"/>
    </source>
</evidence>
<gene>
    <name evidence="5" type="ORF">SAMN04487942_1623</name>
</gene>
<evidence type="ECO:0000256" key="2">
    <source>
        <dbReference type="ARBA" id="ARBA00022692"/>
    </source>
</evidence>
<dbReference type="RefSeq" id="WP_091168873.1">
    <property type="nucleotide sequence ID" value="NZ_CBCSFM010000002.1"/>
</dbReference>
<dbReference type="STRING" id="604089.SAMN04487942_1623"/>
<name>A0A1H8LCJ7_9FLAO</name>
<keyword evidence="4" id="KW-0472">Membrane</keyword>
<proteinExistence type="predicted"/>
<evidence type="ECO:0000256" key="4">
    <source>
        <dbReference type="ARBA" id="ARBA00023136"/>
    </source>
</evidence>
<evidence type="ECO:0000313" key="5">
    <source>
        <dbReference type="EMBL" id="SEO02851.1"/>
    </source>
</evidence>